<comment type="caution">
    <text evidence="2">The sequence shown here is derived from an EMBL/GenBank/DDBJ whole genome shotgun (WGS) entry which is preliminary data.</text>
</comment>
<name>A0A9D4A574_9ROSI</name>
<keyword evidence="1" id="KW-0732">Signal</keyword>
<evidence type="ECO:0000313" key="2">
    <source>
        <dbReference type="EMBL" id="KAH1091447.1"/>
    </source>
</evidence>
<feature type="non-terminal residue" evidence="2">
    <location>
        <position position="1"/>
    </location>
</feature>
<protein>
    <submittedName>
        <fullName evidence="2">Uncharacterized protein</fullName>
    </submittedName>
</protein>
<dbReference type="AlphaFoldDB" id="A0A9D4A574"/>
<accession>A0A9D4A574</accession>
<sequence>AEARVGGSSTVAASSCLLLNALFATSNLQVQIKHEGEPETLAYRGFFVDTT</sequence>
<dbReference type="EMBL" id="JAIQCV010000006">
    <property type="protein sequence ID" value="KAH1091447.1"/>
    <property type="molecule type" value="Genomic_DNA"/>
</dbReference>
<gene>
    <name evidence="2" type="ORF">J1N35_018704</name>
</gene>
<proteinExistence type="predicted"/>
<evidence type="ECO:0000256" key="1">
    <source>
        <dbReference type="SAM" id="SignalP"/>
    </source>
</evidence>
<feature type="chain" id="PRO_5039125558" evidence="1">
    <location>
        <begin position="25"/>
        <end position="51"/>
    </location>
</feature>
<feature type="non-terminal residue" evidence="2">
    <location>
        <position position="51"/>
    </location>
</feature>
<dbReference type="Proteomes" id="UP000828251">
    <property type="component" value="Unassembled WGS sequence"/>
</dbReference>
<organism evidence="2 3">
    <name type="scientific">Gossypium stocksii</name>
    <dbReference type="NCBI Taxonomy" id="47602"/>
    <lineage>
        <taxon>Eukaryota</taxon>
        <taxon>Viridiplantae</taxon>
        <taxon>Streptophyta</taxon>
        <taxon>Embryophyta</taxon>
        <taxon>Tracheophyta</taxon>
        <taxon>Spermatophyta</taxon>
        <taxon>Magnoliopsida</taxon>
        <taxon>eudicotyledons</taxon>
        <taxon>Gunneridae</taxon>
        <taxon>Pentapetalae</taxon>
        <taxon>rosids</taxon>
        <taxon>malvids</taxon>
        <taxon>Malvales</taxon>
        <taxon>Malvaceae</taxon>
        <taxon>Malvoideae</taxon>
        <taxon>Gossypium</taxon>
    </lineage>
</organism>
<feature type="signal peptide" evidence="1">
    <location>
        <begin position="1"/>
        <end position="24"/>
    </location>
</feature>
<keyword evidence="3" id="KW-1185">Reference proteome</keyword>
<evidence type="ECO:0000313" key="3">
    <source>
        <dbReference type="Proteomes" id="UP000828251"/>
    </source>
</evidence>
<reference evidence="2 3" key="1">
    <citation type="journal article" date="2021" name="Plant Biotechnol. J.">
        <title>Multi-omics assisted identification of the key and species-specific regulatory components of drought-tolerant mechanisms in Gossypium stocksii.</title>
        <authorList>
            <person name="Yu D."/>
            <person name="Ke L."/>
            <person name="Zhang D."/>
            <person name="Wu Y."/>
            <person name="Sun Y."/>
            <person name="Mei J."/>
            <person name="Sun J."/>
            <person name="Sun Y."/>
        </authorList>
    </citation>
    <scope>NUCLEOTIDE SEQUENCE [LARGE SCALE GENOMIC DNA]</scope>
    <source>
        <strain evidence="3">cv. E1</strain>
        <tissue evidence="2">Leaf</tissue>
    </source>
</reference>